<dbReference type="STRING" id="1192866.LEP1GSC133_4965"/>
<evidence type="ECO:0000256" key="1">
    <source>
        <dbReference type="SAM" id="Phobius"/>
    </source>
</evidence>
<keyword evidence="1" id="KW-1133">Transmembrane helix</keyword>
<name>M6W3Y3_LEPBO</name>
<protein>
    <submittedName>
        <fullName evidence="2">Uncharacterized protein</fullName>
    </submittedName>
</protein>
<gene>
    <name evidence="2" type="ORF">LEP1GSC133_4965</name>
</gene>
<reference evidence="2 3" key="1">
    <citation type="submission" date="2013-01" db="EMBL/GenBank/DDBJ databases">
        <authorList>
            <person name="Harkins D.M."/>
            <person name="Durkin A.S."/>
            <person name="Brinkac L.M."/>
            <person name="Haft D.H."/>
            <person name="Selengut J.D."/>
            <person name="Sanka R."/>
            <person name="DePew J."/>
            <person name="Purushe J."/>
            <person name="Picardeau M."/>
            <person name="Werts C."/>
            <person name="Goarant C."/>
            <person name="Vinetz J.M."/>
            <person name="Sutton G.G."/>
            <person name="Nierman W.C."/>
            <person name="Fouts D.E."/>
        </authorList>
    </citation>
    <scope>NUCLEOTIDE SEQUENCE [LARGE SCALE GENOMIC DNA]</scope>
    <source>
        <strain evidence="2 3">200901868</strain>
    </source>
</reference>
<comment type="caution">
    <text evidence="2">The sequence shown here is derived from an EMBL/GenBank/DDBJ whole genome shotgun (WGS) entry which is preliminary data.</text>
</comment>
<keyword evidence="1" id="KW-0472">Membrane</keyword>
<dbReference type="Proteomes" id="UP000012159">
    <property type="component" value="Unassembled WGS sequence"/>
</dbReference>
<keyword evidence="1" id="KW-0812">Transmembrane</keyword>
<accession>M6W3Y3</accession>
<dbReference type="AlphaFoldDB" id="M6W3Y3"/>
<dbReference type="EMBL" id="AKWF02000085">
    <property type="protein sequence ID" value="EMO62171.1"/>
    <property type="molecule type" value="Genomic_DNA"/>
</dbReference>
<evidence type="ECO:0000313" key="3">
    <source>
        <dbReference type="Proteomes" id="UP000012159"/>
    </source>
</evidence>
<proteinExistence type="predicted"/>
<feature type="transmembrane region" description="Helical" evidence="1">
    <location>
        <begin position="105"/>
        <end position="126"/>
    </location>
</feature>
<feature type="transmembrane region" description="Helical" evidence="1">
    <location>
        <begin position="36"/>
        <end position="56"/>
    </location>
</feature>
<feature type="transmembrane region" description="Helical" evidence="1">
    <location>
        <begin position="68"/>
        <end position="93"/>
    </location>
</feature>
<sequence length="131" mass="14633">MKDLFNSILGLLEAAIYEPIRLETALANVSEKNLNFYSWIVFIPSALSVSVGATYLSPPYTGNSMGMIGLAFLANLSMISVLPMILGAVIDFYAQRKQRTGNVYYSYNLCRFGTTVFIFLLLFPFYSTRLA</sequence>
<organism evidence="2 3">
    <name type="scientific">Leptospira borgpetersenii serovar Pomona str. 200901868</name>
    <dbReference type="NCBI Taxonomy" id="1192866"/>
    <lineage>
        <taxon>Bacteria</taxon>
        <taxon>Pseudomonadati</taxon>
        <taxon>Spirochaetota</taxon>
        <taxon>Spirochaetia</taxon>
        <taxon>Leptospirales</taxon>
        <taxon>Leptospiraceae</taxon>
        <taxon>Leptospira</taxon>
    </lineage>
</organism>
<evidence type="ECO:0000313" key="2">
    <source>
        <dbReference type="EMBL" id="EMO62171.1"/>
    </source>
</evidence>